<evidence type="ECO:0000313" key="3">
    <source>
        <dbReference type="EMBL" id="KAD1579684.1"/>
    </source>
</evidence>
<feature type="signal peptide" evidence="2">
    <location>
        <begin position="1"/>
        <end position="26"/>
    </location>
</feature>
<accession>A0A5N6LHA5</accession>
<reference evidence="3 4" key="1">
    <citation type="submission" date="2019-05" db="EMBL/GenBank/DDBJ databases">
        <title>Mikania micrantha, genome provides insights into the molecular mechanism of rapid growth.</title>
        <authorList>
            <person name="Liu B."/>
        </authorList>
    </citation>
    <scope>NUCLEOTIDE SEQUENCE [LARGE SCALE GENOMIC DNA]</scope>
    <source>
        <strain evidence="3">NLD-2019</strain>
        <tissue evidence="3">Leaf</tissue>
    </source>
</reference>
<comment type="caution">
    <text evidence="3">The sequence shown here is derived from an EMBL/GenBank/DDBJ whole genome shotgun (WGS) entry which is preliminary data.</text>
</comment>
<keyword evidence="2" id="KW-0732">Signal</keyword>
<sequence>MVSKIFLLIVFTLATVLLLTSEIAGARELASNHGHVVEDANHGFEHDKHEHYEYEDDDHDHHHHHRRHHRHHDHDDDDYDRDYYDHDHHDNDNDWYNYGGRHYCRHGCCGDGGYYDGGCKCCTTLAEATIYKQVHKAQTHN</sequence>
<organism evidence="3 4">
    <name type="scientific">Mikania micrantha</name>
    <name type="common">bitter vine</name>
    <dbReference type="NCBI Taxonomy" id="192012"/>
    <lineage>
        <taxon>Eukaryota</taxon>
        <taxon>Viridiplantae</taxon>
        <taxon>Streptophyta</taxon>
        <taxon>Embryophyta</taxon>
        <taxon>Tracheophyta</taxon>
        <taxon>Spermatophyta</taxon>
        <taxon>Magnoliopsida</taxon>
        <taxon>eudicotyledons</taxon>
        <taxon>Gunneridae</taxon>
        <taxon>Pentapetalae</taxon>
        <taxon>asterids</taxon>
        <taxon>campanulids</taxon>
        <taxon>Asterales</taxon>
        <taxon>Asteraceae</taxon>
        <taxon>Asteroideae</taxon>
        <taxon>Heliantheae alliance</taxon>
        <taxon>Eupatorieae</taxon>
        <taxon>Mikania</taxon>
    </lineage>
</organism>
<dbReference type="Proteomes" id="UP000326396">
    <property type="component" value="Unassembled WGS sequence"/>
</dbReference>
<dbReference type="AlphaFoldDB" id="A0A5N6LHA5"/>
<dbReference type="EMBL" id="SZYD01000661">
    <property type="protein sequence ID" value="KAD1579684.1"/>
    <property type="molecule type" value="Genomic_DNA"/>
</dbReference>
<keyword evidence="4" id="KW-1185">Reference proteome</keyword>
<dbReference type="PANTHER" id="PTHR37389">
    <property type="entry name" value="NODULIN-24"/>
    <property type="match status" value="1"/>
</dbReference>
<evidence type="ECO:0000313" key="4">
    <source>
        <dbReference type="Proteomes" id="UP000326396"/>
    </source>
</evidence>
<evidence type="ECO:0000256" key="2">
    <source>
        <dbReference type="SAM" id="SignalP"/>
    </source>
</evidence>
<gene>
    <name evidence="3" type="ORF">E3N88_42600</name>
</gene>
<dbReference type="InterPro" id="IPR010800">
    <property type="entry name" value="GRP"/>
</dbReference>
<protein>
    <recommendedName>
        <fullName evidence="5">Glycine-rich protein</fullName>
    </recommendedName>
</protein>
<proteinExistence type="predicted"/>
<evidence type="ECO:0000256" key="1">
    <source>
        <dbReference type="SAM" id="MobiDB-lite"/>
    </source>
</evidence>
<feature type="compositionally biased region" description="Basic residues" evidence="1">
    <location>
        <begin position="61"/>
        <end position="72"/>
    </location>
</feature>
<dbReference type="PANTHER" id="PTHR37389:SF41">
    <property type="entry name" value="GLYCINE-RICH PROTEIN 3 SHORT ISOFORM-LIKE"/>
    <property type="match status" value="1"/>
</dbReference>
<name>A0A5N6LHA5_9ASTR</name>
<feature type="region of interest" description="Disordered" evidence="1">
    <location>
        <begin position="55"/>
        <end position="76"/>
    </location>
</feature>
<feature type="chain" id="PRO_5024358885" description="Glycine-rich protein" evidence="2">
    <location>
        <begin position="27"/>
        <end position="141"/>
    </location>
</feature>
<evidence type="ECO:0008006" key="5">
    <source>
        <dbReference type="Google" id="ProtNLM"/>
    </source>
</evidence>